<reference evidence="2" key="1">
    <citation type="submission" date="2023-03" db="EMBL/GenBank/DDBJ databases">
        <title>Massive genome expansion in bonnet fungi (Mycena s.s.) driven by repeated elements and novel gene families across ecological guilds.</title>
        <authorList>
            <consortium name="Lawrence Berkeley National Laboratory"/>
            <person name="Harder C.B."/>
            <person name="Miyauchi S."/>
            <person name="Viragh M."/>
            <person name="Kuo A."/>
            <person name="Thoen E."/>
            <person name="Andreopoulos B."/>
            <person name="Lu D."/>
            <person name="Skrede I."/>
            <person name="Drula E."/>
            <person name="Henrissat B."/>
            <person name="Morin E."/>
            <person name="Kohler A."/>
            <person name="Barry K."/>
            <person name="LaButti K."/>
            <person name="Morin E."/>
            <person name="Salamov A."/>
            <person name="Lipzen A."/>
            <person name="Mereny Z."/>
            <person name="Hegedus B."/>
            <person name="Baldrian P."/>
            <person name="Stursova M."/>
            <person name="Weitz H."/>
            <person name="Taylor A."/>
            <person name="Grigoriev I.V."/>
            <person name="Nagy L.G."/>
            <person name="Martin F."/>
            <person name="Kauserud H."/>
        </authorList>
    </citation>
    <scope>NUCLEOTIDE SEQUENCE</scope>
    <source>
        <strain evidence="2">CBHHK173m</strain>
    </source>
</reference>
<feature type="region of interest" description="Disordered" evidence="1">
    <location>
        <begin position="13"/>
        <end position="38"/>
    </location>
</feature>
<dbReference type="Proteomes" id="UP001222325">
    <property type="component" value="Unassembled WGS sequence"/>
</dbReference>
<evidence type="ECO:0000313" key="3">
    <source>
        <dbReference type="Proteomes" id="UP001222325"/>
    </source>
</evidence>
<dbReference type="EMBL" id="JARJCN010000025">
    <property type="protein sequence ID" value="KAJ7088736.1"/>
    <property type="molecule type" value="Genomic_DNA"/>
</dbReference>
<organism evidence="2 3">
    <name type="scientific">Mycena belliarum</name>
    <dbReference type="NCBI Taxonomy" id="1033014"/>
    <lineage>
        <taxon>Eukaryota</taxon>
        <taxon>Fungi</taxon>
        <taxon>Dikarya</taxon>
        <taxon>Basidiomycota</taxon>
        <taxon>Agaricomycotina</taxon>
        <taxon>Agaricomycetes</taxon>
        <taxon>Agaricomycetidae</taxon>
        <taxon>Agaricales</taxon>
        <taxon>Marasmiineae</taxon>
        <taxon>Mycenaceae</taxon>
        <taxon>Mycena</taxon>
    </lineage>
</organism>
<sequence length="220" mass="24383">MSAARTSAVELFARPLSAESPRGRRRGPSTQAPAAFLPNPRGRRAFCRALVQRVQRAGKNVSFYKVRQPEELVGGADEADAALDVRMHFGCTSAGAAARGACDLPADGANGDGDGELRRRLRREGRPRRDPRATPAHSVLSKTPMCLPARISRCRWAALHTRRAPHPTRSRRPRWRRLTALAWHLRVLCMRTARRGGTLLQLALERGRTTRARGMSTKRA</sequence>
<gene>
    <name evidence="2" type="ORF">B0H15DRAFT_285255</name>
</gene>
<name>A0AAD6U2Z6_9AGAR</name>
<accession>A0AAD6U2Z6</accession>
<protein>
    <submittedName>
        <fullName evidence="2">Uncharacterized protein</fullName>
    </submittedName>
</protein>
<evidence type="ECO:0000313" key="2">
    <source>
        <dbReference type="EMBL" id="KAJ7088736.1"/>
    </source>
</evidence>
<dbReference type="AlphaFoldDB" id="A0AAD6U2Z6"/>
<proteinExistence type="predicted"/>
<comment type="caution">
    <text evidence="2">The sequence shown here is derived from an EMBL/GenBank/DDBJ whole genome shotgun (WGS) entry which is preliminary data.</text>
</comment>
<evidence type="ECO:0000256" key="1">
    <source>
        <dbReference type="SAM" id="MobiDB-lite"/>
    </source>
</evidence>
<keyword evidence="3" id="KW-1185">Reference proteome</keyword>